<protein>
    <submittedName>
        <fullName evidence="7">Aminopeptidase P family protein</fullName>
    </submittedName>
</protein>
<dbReference type="PROSITE" id="PS00491">
    <property type="entry name" value="PROLINE_PEPTIDASE"/>
    <property type="match status" value="1"/>
</dbReference>
<dbReference type="GO" id="GO:0004177">
    <property type="term" value="F:aminopeptidase activity"/>
    <property type="evidence" value="ECO:0007669"/>
    <property type="project" value="UniProtKB-KW"/>
</dbReference>
<dbReference type="InterPro" id="IPR050659">
    <property type="entry name" value="Peptidase_M24B"/>
</dbReference>
<sequence length="358" mass="38914">MQQFHSGRLDSVRRKMADDSIPALYVSDLHAIRWLSGFTGSSARLLVGKERAELYTDFRYREQAQEEVQGCSVHIVSSGFPGSVASSVASLGGELFVQSESITFDEVTRLEAVEGITRVSGARNLLGGLRMLKDAAEHDALRRAAQVSEKVFEEVLGLVTPGITEQELAAEISCRHRRYGAEGDSFDPIVASGAHAALPHARPRPVRLEWNSLLVIDMGCMVGGYASDMTRTVALGTLPDEAEAMYAIVRDAQQLGLDSAVAGMQARELDAVVRSFIEGHGYGDAFGHSLGHGVGLEVHEFPRISSQSEDVLQPGMVFTIEPGIYLPGMYGVRIEDTVILHPDGPEPLQQFPKKLVRV</sequence>
<dbReference type="PANTHER" id="PTHR46112">
    <property type="entry name" value="AMINOPEPTIDASE"/>
    <property type="match status" value="1"/>
</dbReference>
<evidence type="ECO:0000256" key="2">
    <source>
        <dbReference type="ARBA" id="ARBA00022723"/>
    </source>
</evidence>
<keyword evidence="3" id="KW-0378">Hydrolase</keyword>
<feature type="domain" description="Creatinase N-terminal" evidence="6">
    <location>
        <begin position="8"/>
        <end position="131"/>
    </location>
</feature>
<dbReference type="Gene3D" id="3.40.350.10">
    <property type="entry name" value="Creatinase/prolidase N-terminal domain"/>
    <property type="match status" value="1"/>
</dbReference>
<evidence type="ECO:0000256" key="1">
    <source>
        <dbReference type="ARBA" id="ARBA00022670"/>
    </source>
</evidence>
<dbReference type="Pfam" id="PF01321">
    <property type="entry name" value="Creatinase_N"/>
    <property type="match status" value="1"/>
</dbReference>
<feature type="domain" description="Peptidase M24" evidence="5">
    <location>
        <begin position="140"/>
        <end position="340"/>
    </location>
</feature>
<evidence type="ECO:0000256" key="3">
    <source>
        <dbReference type="ARBA" id="ARBA00022801"/>
    </source>
</evidence>
<keyword evidence="7" id="KW-0031">Aminopeptidase</keyword>
<evidence type="ECO:0000313" key="8">
    <source>
        <dbReference type="Proteomes" id="UP000309544"/>
    </source>
</evidence>
<dbReference type="AlphaFoldDB" id="A0A5C4S276"/>
<name>A0A5C4S276_PROVB</name>
<dbReference type="Gene3D" id="3.90.230.10">
    <property type="entry name" value="Creatinase/methionine aminopeptidase superfamily"/>
    <property type="match status" value="1"/>
</dbReference>
<dbReference type="CDD" id="cd01092">
    <property type="entry name" value="APP-like"/>
    <property type="match status" value="1"/>
</dbReference>
<keyword evidence="4" id="KW-0482">Metalloprotease</keyword>
<organism evidence="7 8">
    <name type="scientific">Prosthecochloris vibrioformis</name>
    <name type="common">Chlorobium vibrioforme</name>
    <dbReference type="NCBI Taxonomy" id="1098"/>
    <lineage>
        <taxon>Bacteria</taxon>
        <taxon>Pseudomonadati</taxon>
        <taxon>Chlorobiota</taxon>
        <taxon>Chlorobiia</taxon>
        <taxon>Chlorobiales</taxon>
        <taxon>Chlorobiaceae</taxon>
        <taxon>Prosthecochloris</taxon>
    </lineage>
</organism>
<keyword evidence="2" id="KW-0479">Metal-binding</keyword>
<evidence type="ECO:0000259" key="5">
    <source>
        <dbReference type="Pfam" id="PF00557"/>
    </source>
</evidence>
<keyword evidence="8" id="KW-1185">Reference proteome</keyword>
<dbReference type="InterPro" id="IPR000587">
    <property type="entry name" value="Creatinase_N"/>
</dbReference>
<keyword evidence="1" id="KW-0645">Protease</keyword>
<dbReference type="RefSeq" id="WP_068866520.1">
    <property type="nucleotide sequence ID" value="NZ_VDCI01000002.1"/>
</dbReference>
<accession>A0A5C4S276</accession>
<dbReference type="GO" id="GO:0008235">
    <property type="term" value="F:metalloexopeptidase activity"/>
    <property type="evidence" value="ECO:0007669"/>
    <property type="project" value="UniProtKB-ARBA"/>
</dbReference>
<dbReference type="InterPro" id="IPR029149">
    <property type="entry name" value="Creatin/AminoP/Spt16_N"/>
</dbReference>
<comment type="caution">
    <text evidence="7">The sequence shown here is derived from an EMBL/GenBank/DDBJ whole genome shotgun (WGS) entry which is preliminary data.</text>
</comment>
<proteinExistence type="predicted"/>
<dbReference type="GO" id="GO:0046872">
    <property type="term" value="F:metal ion binding"/>
    <property type="evidence" value="ECO:0007669"/>
    <property type="project" value="UniProtKB-KW"/>
</dbReference>
<dbReference type="PRINTS" id="PR00599">
    <property type="entry name" value="MAPEPTIDASE"/>
</dbReference>
<dbReference type="InterPro" id="IPR001714">
    <property type="entry name" value="Pept_M24_MAP"/>
</dbReference>
<dbReference type="SUPFAM" id="SSF53092">
    <property type="entry name" value="Creatinase/prolidase N-terminal domain"/>
    <property type="match status" value="1"/>
</dbReference>
<dbReference type="InterPro" id="IPR000994">
    <property type="entry name" value="Pept_M24"/>
</dbReference>
<dbReference type="Proteomes" id="UP000309544">
    <property type="component" value="Unassembled WGS sequence"/>
</dbReference>
<dbReference type="EMBL" id="VDCI01000002">
    <property type="protein sequence ID" value="TNJ37222.1"/>
    <property type="molecule type" value="Genomic_DNA"/>
</dbReference>
<reference evidence="7 8" key="1">
    <citation type="submission" date="2019-05" db="EMBL/GenBank/DDBJ databases">
        <title>Draft Whole-Genome sequence of the green sulfur bacterium Prosthecochloris vibrioformis DSM 260.</title>
        <authorList>
            <person name="Meyer T.E."/>
            <person name="Kyndt J.A."/>
        </authorList>
    </citation>
    <scope>NUCLEOTIDE SEQUENCE [LARGE SCALE GENOMIC DNA]</scope>
    <source>
        <strain evidence="7 8">DSM 260</strain>
    </source>
</reference>
<dbReference type="Pfam" id="PF00557">
    <property type="entry name" value="Peptidase_M24"/>
    <property type="match status" value="1"/>
</dbReference>
<dbReference type="InterPro" id="IPR036005">
    <property type="entry name" value="Creatinase/aminopeptidase-like"/>
</dbReference>
<evidence type="ECO:0000259" key="6">
    <source>
        <dbReference type="Pfam" id="PF01321"/>
    </source>
</evidence>
<evidence type="ECO:0000313" key="7">
    <source>
        <dbReference type="EMBL" id="TNJ37222.1"/>
    </source>
</evidence>
<dbReference type="GO" id="GO:0006508">
    <property type="term" value="P:proteolysis"/>
    <property type="evidence" value="ECO:0007669"/>
    <property type="project" value="UniProtKB-KW"/>
</dbReference>
<gene>
    <name evidence="7" type="ORF">FGF68_03080</name>
</gene>
<evidence type="ECO:0000256" key="4">
    <source>
        <dbReference type="ARBA" id="ARBA00023049"/>
    </source>
</evidence>
<dbReference type="PANTHER" id="PTHR46112:SF3">
    <property type="entry name" value="AMINOPEPTIDASE YPDF"/>
    <property type="match status" value="1"/>
</dbReference>
<dbReference type="InterPro" id="IPR001131">
    <property type="entry name" value="Peptidase_M24B_aminopep-P_CS"/>
</dbReference>
<dbReference type="SUPFAM" id="SSF55920">
    <property type="entry name" value="Creatinase/aminopeptidase"/>
    <property type="match status" value="1"/>
</dbReference>